<accession>A0A177EWX1</accession>
<sequence>MARWLDAYNCDAADRFDDKRKQPRPKVAAKGPVVEVQADLIPGEMGPAQARQAAAAPADMAKQVANQRRQVPGAAKLECLSPRGQTDEEQKEIVGFRSNMLLNNLVRLEDRIIQSMAEIAFREGRRTEELGSRSNGLLGHPALIAPPLRLMPLC</sequence>
<dbReference type="AlphaFoldDB" id="A0A177EWX1"/>
<proteinExistence type="predicted"/>
<protein>
    <submittedName>
        <fullName evidence="1">Uncharacterized protein</fullName>
    </submittedName>
</protein>
<dbReference type="GeneID" id="34604412"/>
<evidence type="ECO:0000313" key="2">
    <source>
        <dbReference type="Proteomes" id="UP000077002"/>
    </source>
</evidence>
<organism evidence="1 2">
    <name type="scientific">Fonsecaea monophora</name>
    <dbReference type="NCBI Taxonomy" id="254056"/>
    <lineage>
        <taxon>Eukaryota</taxon>
        <taxon>Fungi</taxon>
        <taxon>Dikarya</taxon>
        <taxon>Ascomycota</taxon>
        <taxon>Pezizomycotina</taxon>
        <taxon>Eurotiomycetes</taxon>
        <taxon>Chaetothyriomycetidae</taxon>
        <taxon>Chaetothyriales</taxon>
        <taxon>Herpotrichiellaceae</taxon>
        <taxon>Fonsecaea</taxon>
    </lineage>
</organism>
<name>A0A177EWX1_9EURO</name>
<gene>
    <name evidence="1" type="ORF">AYO21_09274</name>
</gene>
<evidence type="ECO:0000313" key="1">
    <source>
        <dbReference type="EMBL" id="OAG36543.1"/>
    </source>
</evidence>
<dbReference type="RefSeq" id="XP_022508495.1">
    <property type="nucleotide sequence ID" value="XM_022659212.1"/>
</dbReference>
<keyword evidence="2" id="KW-1185">Reference proteome</keyword>
<reference evidence="1 2" key="1">
    <citation type="submission" date="2016-03" db="EMBL/GenBank/DDBJ databases">
        <title>Draft genome sequence of the Fonsecaea monophora CBS 269.37.</title>
        <authorList>
            <person name="Bombassaro A."/>
            <person name="Vinicius W.A."/>
            <person name="De Hoog S."/>
            <person name="Sun J."/>
            <person name="Souza E.M."/>
            <person name="Raittz R.T."/>
            <person name="Costa F."/>
            <person name="Leao A.C."/>
            <person name="Tadra-Sfeir M.Z."/>
            <person name="Baura V."/>
            <person name="Balsanelli E."/>
            <person name="Pedrosa F.O."/>
            <person name="Moreno L.F."/>
            <person name="Steffens M.B."/>
            <person name="Xi L."/>
            <person name="Bocca A.L."/>
            <person name="Felipe M.S."/>
            <person name="Teixeira M."/>
            <person name="Telles Filho F.Q."/>
            <person name="Azevedo C.M."/>
            <person name="Gomes R."/>
            <person name="Vicente V.A."/>
        </authorList>
    </citation>
    <scope>NUCLEOTIDE SEQUENCE [LARGE SCALE GENOMIC DNA]</scope>
    <source>
        <strain evidence="1 2">CBS 269.37</strain>
    </source>
</reference>
<dbReference type="Proteomes" id="UP000077002">
    <property type="component" value="Unassembled WGS sequence"/>
</dbReference>
<comment type="caution">
    <text evidence="1">The sequence shown here is derived from an EMBL/GenBank/DDBJ whole genome shotgun (WGS) entry which is preliminary data.</text>
</comment>
<dbReference type="EMBL" id="LVKK01000089">
    <property type="protein sequence ID" value="OAG36543.1"/>
    <property type="molecule type" value="Genomic_DNA"/>
</dbReference>